<evidence type="ECO:0000256" key="1">
    <source>
        <dbReference type="SAM" id="MobiDB-lite"/>
    </source>
</evidence>
<feature type="compositionally biased region" description="Basic residues" evidence="1">
    <location>
        <begin position="66"/>
        <end position="78"/>
    </location>
</feature>
<keyword evidence="3" id="KW-1185">Reference proteome</keyword>
<dbReference type="EMBL" id="OV121139">
    <property type="protein sequence ID" value="CAH0563116.1"/>
    <property type="molecule type" value="Genomic_DNA"/>
</dbReference>
<dbReference type="Proteomes" id="UP001154078">
    <property type="component" value="Chromosome 8"/>
</dbReference>
<protein>
    <submittedName>
        <fullName evidence="2">Uncharacterized protein</fullName>
    </submittedName>
</protein>
<name>A0A9P0FMB2_BRAAE</name>
<sequence length="126" mass="14503">MKNTSTGAPAIKFEYFDQFNDMFGKKPNITPIAIASSSKGNERKDSTEIEESTNAIPIFGDDKTKGKCQPKLKKRKTKADRFLEHMESMSEKREDSKKPRHDEMIAMQRKTTKIFAQKMDKLINKL</sequence>
<accession>A0A9P0FMB2</accession>
<feature type="region of interest" description="Disordered" evidence="1">
    <location>
        <begin position="36"/>
        <end position="103"/>
    </location>
</feature>
<evidence type="ECO:0000313" key="3">
    <source>
        <dbReference type="Proteomes" id="UP001154078"/>
    </source>
</evidence>
<feature type="compositionally biased region" description="Basic and acidic residues" evidence="1">
    <location>
        <begin position="79"/>
        <end position="103"/>
    </location>
</feature>
<proteinExistence type="predicted"/>
<organism evidence="2 3">
    <name type="scientific">Brassicogethes aeneus</name>
    <name type="common">Rape pollen beetle</name>
    <name type="synonym">Meligethes aeneus</name>
    <dbReference type="NCBI Taxonomy" id="1431903"/>
    <lineage>
        <taxon>Eukaryota</taxon>
        <taxon>Metazoa</taxon>
        <taxon>Ecdysozoa</taxon>
        <taxon>Arthropoda</taxon>
        <taxon>Hexapoda</taxon>
        <taxon>Insecta</taxon>
        <taxon>Pterygota</taxon>
        <taxon>Neoptera</taxon>
        <taxon>Endopterygota</taxon>
        <taxon>Coleoptera</taxon>
        <taxon>Polyphaga</taxon>
        <taxon>Cucujiformia</taxon>
        <taxon>Nitidulidae</taxon>
        <taxon>Meligethinae</taxon>
        <taxon>Brassicogethes</taxon>
    </lineage>
</organism>
<evidence type="ECO:0000313" key="2">
    <source>
        <dbReference type="EMBL" id="CAH0563116.1"/>
    </source>
</evidence>
<dbReference type="OrthoDB" id="6781290at2759"/>
<reference evidence="2" key="1">
    <citation type="submission" date="2021-12" db="EMBL/GenBank/DDBJ databases">
        <authorList>
            <person name="King R."/>
        </authorList>
    </citation>
    <scope>NUCLEOTIDE SEQUENCE</scope>
</reference>
<dbReference type="AlphaFoldDB" id="A0A9P0FMB2"/>
<gene>
    <name evidence="2" type="ORF">MELIAE_LOCUS12101</name>
</gene>